<evidence type="ECO:0000313" key="2">
    <source>
        <dbReference type="Proteomes" id="UP000499080"/>
    </source>
</evidence>
<reference evidence="1 2" key="1">
    <citation type="journal article" date="2019" name="Sci. Rep.">
        <title>Orb-weaving spider Araneus ventricosus genome elucidates the spidroin gene catalogue.</title>
        <authorList>
            <person name="Kono N."/>
            <person name="Nakamura H."/>
            <person name="Ohtoshi R."/>
            <person name="Moran D.A.P."/>
            <person name="Shinohara A."/>
            <person name="Yoshida Y."/>
            <person name="Fujiwara M."/>
            <person name="Mori M."/>
            <person name="Tomita M."/>
            <person name="Arakawa K."/>
        </authorList>
    </citation>
    <scope>NUCLEOTIDE SEQUENCE [LARGE SCALE GENOMIC DNA]</scope>
</reference>
<gene>
    <name evidence="1" type="ORF">AVEN_1791_1</name>
</gene>
<evidence type="ECO:0000313" key="1">
    <source>
        <dbReference type="EMBL" id="GBM94670.1"/>
    </source>
</evidence>
<proteinExistence type="predicted"/>
<organism evidence="1 2">
    <name type="scientific">Araneus ventricosus</name>
    <name type="common">Orbweaver spider</name>
    <name type="synonym">Epeira ventricosa</name>
    <dbReference type="NCBI Taxonomy" id="182803"/>
    <lineage>
        <taxon>Eukaryota</taxon>
        <taxon>Metazoa</taxon>
        <taxon>Ecdysozoa</taxon>
        <taxon>Arthropoda</taxon>
        <taxon>Chelicerata</taxon>
        <taxon>Arachnida</taxon>
        <taxon>Araneae</taxon>
        <taxon>Araneomorphae</taxon>
        <taxon>Entelegynae</taxon>
        <taxon>Araneoidea</taxon>
        <taxon>Araneidae</taxon>
        <taxon>Araneus</taxon>
    </lineage>
</organism>
<name>A0A4Y2JX87_ARAVE</name>
<comment type="caution">
    <text evidence="1">The sequence shown here is derived from an EMBL/GenBank/DDBJ whole genome shotgun (WGS) entry which is preliminary data.</text>
</comment>
<accession>A0A4Y2JX87</accession>
<sequence length="183" mass="21497">MGERCNGKVNKKVVPCRIKWHWGANCARFRQQLRGFDVQQAAYTVNLRWSSVPRPRPYHLVTASTTLYVTLPTLRPLKLFWIQQNCRERDLRDGIHVSFGCGMLQLFACQNRFKRSTRNGGMKRYVIYHCFKSKGRICRRISLLKIKGNACVLTLYKVDCPNFKKSFTVLPNFYKPVEYQELL</sequence>
<keyword evidence="2" id="KW-1185">Reference proteome</keyword>
<dbReference type="AlphaFoldDB" id="A0A4Y2JX87"/>
<protein>
    <submittedName>
        <fullName evidence="1">Uncharacterized protein</fullName>
    </submittedName>
</protein>
<dbReference type="EMBL" id="BGPR01003991">
    <property type="protein sequence ID" value="GBM94670.1"/>
    <property type="molecule type" value="Genomic_DNA"/>
</dbReference>
<dbReference type="Proteomes" id="UP000499080">
    <property type="component" value="Unassembled WGS sequence"/>
</dbReference>